<dbReference type="AlphaFoldDB" id="A0A9J6CWT6"/>
<accession>A0A9J6CWT6</accession>
<organism evidence="2 3">
    <name type="scientific">Rhipicephalus microplus</name>
    <name type="common">Cattle tick</name>
    <name type="synonym">Boophilus microplus</name>
    <dbReference type="NCBI Taxonomy" id="6941"/>
    <lineage>
        <taxon>Eukaryota</taxon>
        <taxon>Metazoa</taxon>
        <taxon>Ecdysozoa</taxon>
        <taxon>Arthropoda</taxon>
        <taxon>Chelicerata</taxon>
        <taxon>Arachnida</taxon>
        <taxon>Acari</taxon>
        <taxon>Parasitiformes</taxon>
        <taxon>Ixodida</taxon>
        <taxon>Ixodoidea</taxon>
        <taxon>Ixodidae</taxon>
        <taxon>Rhipicephalinae</taxon>
        <taxon>Rhipicephalus</taxon>
        <taxon>Boophilus</taxon>
    </lineage>
</organism>
<gene>
    <name evidence="2" type="ORF">HPB51_028635</name>
</gene>
<proteinExistence type="predicted"/>
<name>A0A9J6CWT6_RHIMP</name>
<evidence type="ECO:0000313" key="3">
    <source>
        <dbReference type="Proteomes" id="UP000821866"/>
    </source>
</evidence>
<reference evidence="2" key="1">
    <citation type="journal article" date="2020" name="Cell">
        <title>Large-Scale Comparative Analyses of Tick Genomes Elucidate Their Genetic Diversity and Vector Capacities.</title>
        <authorList>
            <consortium name="Tick Genome and Microbiome Consortium (TIGMIC)"/>
            <person name="Jia N."/>
            <person name="Wang J."/>
            <person name="Shi W."/>
            <person name="Du L."/>
            <person name="Sun Y."/>
            <person name="Zhan W."/>
            <person name="Jiang J.F."/>
            <person name="Wang Q."/>
            <person name="Zhang B."/>
            <person name="Ji P."/>
            <person name="Bell-Sakyi L."/>
            <person name="Cui X.M."/>
            <person name="Yuan T.T."/>
            <person name="Jiang B.G."/>
            <person name="Yang W.F."/>
            <person name="Lam T.T."/>
            <person name="Chang Q.C."/>
            <person name="Ding S.J."/>
            <person name="Wang X.J."/>
            <person name="Zhu J.G."/>
            <person name="Ruan X.D."/>
            <person name="Zhao L."/>
            <person name="Wei J.T."/>
            <person name="Ye R.Z."/>
            <person name="Que T.C."/>
            <person name="Du C.H."/>
            <person name="Zhou Y.H."/>
            <person name="Cheng J.X."/>
            <person name="Dai P.F."/>
            <person name="Guo W.B."/>
            <person name="Han X.H."/>
            <person name="Huang E.J."/>
            <person name="Li L.F."/>
            <person name="Wei W."/>
            <person name="Gao Y.C."/>
            <person name="Liu J.Z."/>
            <person name="Shao H.Z."/>
            <person name="Wang X."/>
            <person name="Wang C.C."/>
            <person name="Yang T.C."/>
            <person name="Huo Q.B."/>
            <person name="Li W."/>
            <person name="Chen H.Y."/>
            <person name="Chen S.E."/>
            <person name="Zhou L.G."/>
            <person name="Ni X.B."/>
            <person name="Tian J.H."/>
            <person name="Sheng Y."/>
            <person name="Liu T."/>
            <person name="Pan Y.S."/>
            <person name="Xia L.Y."/>
            <person name="Li J."/>
            <person name="Zhao F."/>
            <person name="Cao W.C."/>
        </authorList>
    </citation>
    <scope>NUCLEOTIDE SEQUENCE</scope>
    <source>
        <strain evidence="2">Rmic-2018</strain>
    </source>
</reference>
<feature type="region of interest" description="Disordered" evidence="1">
    <location>
        <begin position="76"/>
        <end position="95"/>
    </location>
</feature>
<reference evidence="2" key="2">
    <citation type="submission" date="2021-09" db="EMBL/GenBank/DDBJ databases">
        <authorList>
            <person name="Jia N."/>
            <person name="Wang J."/>
            <person name="Shi W."/>
            <person name="Du L."/>
            <person name="Sun Y."/>
            <person name="Zhan W."/>
            <person name="Jiang J."/>
            <person name="Wang Q."/>
            <person name="Zhang B."/>
            <person name="Ji P."/>
            <person name="Sakyi L.B."/>
            <person name="Cui X."/>
            <person name="Yuan T."/>
            <person name="Jiang B."/>
            <person name="Yang W."/>
            <person name="Lam T.T.-Y."/>
            <person name="Chang Q."/>
            <person name="Ding S."/>
            <person name="Wang X."/>
            <person name="Zhu J."/>
            <person name="Ruan X."/>
            <person name="Zhao L."/>
            <person name="Wei J."/>
            <person name="Que T."/>
            <person name="Du C."/>
            <person name="Cheng J."/>
            <person name="Dai P."/>
            <person name="Han X."/>
            <person name="Huang E."/>
            <person name="Gao Y."/>
            <person name="Liu J."/>
            <person name="Shao H."/>
            <person name="Ye R."/>
            <person name="Li L."/>
            <person name="Wei W."/>
            <person name="Wang X."/>
            <person name="Wang C."/>
            <person name="Huo Q."/>
            <person name="Li W."/>
            <person name="Guo W."/>
            <person name="Chen H."/>
            <person name="Chen S."/>
            <person name="Zhou L."/>
            <person name="Zhou L."/>
            <person name="Ni X."/>
            <person name="Tian J."/>
            <person name="Zhou Y."/>
            <person name="Sheng Y."/>
            <person name="Liu T."/>
            <person name="Pan Y."/>
            <person name="Xia L."/>
            <person name="Li J."/>
            <person name="Zhao F."/>
            <person name="Cao W."/>
        </authorList>
    </citation>
    <scope>NUCLEOTIDE SEQUENCE</scope>
    <source>
        <strain evidence="2">Rmic-2018</strain>
        <tissue evidence="2">Larvae</tissue>
    </source>
</reference>
<protein>
    <submittedName>
        <fullName evidence="2">Uncharacterized protein</fullName>
    </submittedName>
</protein>
<feature type="compositionally biased region" description="Polar residues" evidence="1">
    <location>
        <begin position="1"/>
        <end position="21"/>
    </location>
</feature>
<evidence type="ECO:0000256" key="1">
    <source>
        <dbReference type="SAM" id="MobiDB-lite"/>
    </source>
</evidence>
<dbReference type="Proteomes" id="UP000821866">
    <property type="component" value="Unassembled WGS sequence"/>
</dbReference>
<evidence type="ECO:0000313" key="2">
    <source>
        <dbReference type="EMBL" id="KAH7942681.1"/>
    </source>
</evidence>
<sequence>MAQSEGQESTASTSRQSTLATSRPHYMEPRLFVGMAGEDVDTWLTHYKRTSAKSEIRGHVVNHSRPTNDMANAFGMAPPHRGGQPPLSKLATDPSQLSGLSIGSASVPYQSAATVASKDTLPATLTDNPMTEKVKATISLSAVGDETLEVHKNFIFAKSGLKADYQSPVKKMFDLRTEVGFAILGH</sequence>
<comment type="caution">
    <text evidence="2">The sequence shown here is derived from an EMBL/GenBank/DDBJ whole genome shotgun (WGS) entry which is preliminary data.</text>
</comment>
<keyword evidence="3" id="KW-1185">Reference proteome</keyword>
<dbReference type="EMBL" id="JABSTU010005466">
    <property type="protein sequence ID" value="KAH7942681.1"/>
    <property type="molecule type" value="Genomic_DNA"/>
</dbReference>
<feature type="region of interest" description="Disordered" evidence="1">
    <location>
        <begin position="1"/>
        <end position="25"/>
    </location>
</feature>